<dbReference type="EMBL" id="CP015136">
    <property type="protein sequence ID" value="AMY12060.1"/>
    <property type="molecule type" value="Genomic_DNA"/>
</dbReference>
<dbReference type="NCBIfam" id="TIGR02229">
    <property type="entry name" value="caa3_sub_IV"/>
    <property type="match status" value="1"/>
</dbReference>
<feature type="transmembrane region" description="Helical" evidence="6">
    <location>
        <begin position="81"/>
        <end position="102"/>
    </location>
</feature>
<reference evidence="7 8" key="1">
    <citation type="journal article" date="2016" name="Genome Announc.">
        <title>First Complete Genome Sequence of a Subdivision 6 Acidobacterium Strain.</title>
        <authorList>
            <person name="Huang S."/>
            <person name="Vieira S."/>
            <person name="Bunk B."/>
            <person name="Riedel T."/>
            <person name="Sproer C."/>
            <person name="Overmann J."/>
        </authorList>
    </citation>
    <scope>NUCLEOTIDE SEQUENCE [LARGE SCALE GENOMIC DNA]</scope>
    <source>
        <strain evidence="8">DSM 100886 HEG_-6_39</strain>
    </source>
</reference>
<dbReference type="Pfam" id="PF03626">
    <property type="entry name" value="COX4_pro"/>
    <property type="match status" value="1"/>
</dbReference>
<dbReference type="InterPro" id="IPR011743">
    <property type="entry name" value="Caa3_sub_IV"/>
</dbReference>
<dbReference type="KEGG" id="abac:LuPra_05332"/>
<dbReference type="InterPro" id="IPR005171">
    <property type="entry name" value="Cyt_c_oxidase_su4_prok"/>
</dbReference>
<dbReference type="RefSeq" id="WP_110173548.1">
    <property type="nucleotide sequence ID" value="NZ_CP015136.1"/>
</dbReference>
<dbReference type="STRING" id="1855912.LuPra_05332"/>
<evidence type="ECO:0000256" key="1">
    <source>
        <dbReference type="ARBA" id="ARBA00004651"/>
    </source>
</evidence>
<evidence type="ECO:0000313" key="8">
    <source>
        <dbReference type="Proteomes" id="UP000076079"/>
    </source>
</evidence>
<comment type="subcellular location">
    <subcellularLocation>
        <location evidence="1">Cell membrane</location>
        <topology evidence="1">Multi-pass membrane protein</topology>
    </subcellularLocation>
</comment>
<dbReference type="AlphaFoldDB" id="A0A143PVH4"/>
<gene>
    <name evidence="7" type="ORF">LuPra_05332</name>
</gene>
<evidence type="ECO:0000256" key="3">
    <source>
        <dbReference type="ARBA" id="ARBA00022692"/>
    </source>
</evidence>
<feature type="transmembrane region" description="Helical" evidence="6">
    <location>
        <begin position="52"/>
        <end position="74"/>
    </location>
</feature>
<evidence type="ECO:0000256" key="5">
    <source>
        <dbReference type="ARBA" id="ARBA00023136"/>
    </source>
</evidence>
<accession>A0A143PVH4</accession>
<proteinExistence type="predicted"/>
<keyword evidence="2" id="KW-1003">Cell membrane</keyword>
<evidence type="ECO:0000256" key="6">
    <source>
        <dbReference type="SAM" id="Phobius"/>
    </source>
</evidence>
<keyword evidence="5 6" id="KW-0472">Membrane</keyword>
<dbReference type="OrthoDB" id="343881at2"/>
<dbReference type="Proteomes" id="UP000076079">
    <property type="component" value="Chromosome"/>
</dbReference>
<reference evidence="8" key="2">
    <citation type="submission" date="2016-04" db="EMBL/GenBank/DDBJ databases">
        <title>First Complete Genome Sequence of a Subdivision 6 Acidobacterium.</title>
        <authorList>
            <person name="Huang S."/>
            <person name="Vieira S."/>
            <person name="Bunk B."/>
            <person name="Riedel T."/>
            <person name="Sproeer C."/>
            <person name="Overmann J."/>
        </authorList>
    </citation>
    <scope>NUCLEOTIDE SEQUENCE [LARGE SCALE GENOMIC DNA]</scope>
    <source>
        <strain evidence="8">DSM 100886 HEG_-6_39</strain>
    </source>
</reference>
<protein>
    <submittedName>
        <fullName evidence="7">Caa(3)-type oxidase, subunit IV</fullName>
    </submittedName>
</protein>
<keyword evidence="3 6" id="KW-0812">Transmembrane</keyword>
<name>A0A143PVH4_LUTPR</name>
<feature type="transmembrane region" description="Helical" evidence="6">
    <location>
        <begin position="23"/>
        <end position="46"/>
    </location>
</feature>
<keyword evidence="4 6" id="KW-1133">Transmembrane helix</keyword>
<evidence type="ECO:0000313" key="7">
    <source>
        <dbReference type="EMBL" id="AMY12060.1"/>
    </source>
</evidence>
<organism evidence="7 8">
    <name type="scientific">Luteitalea pratensis</name>
    <dbReference type="NCBI Taxonomy" id="1855912"/>
    <lineage>
        <taxon>Bacteria</taxon>
        <taxon>Pseudomonadati</taxon>
        <taxon>Acidobacteriota</taxon>
        <taxon>Vicinamibacteria</taxon>
        <taxon>Vicinamibacterales</taxon>
        <taxon>Vicinamibacteraceae</taxon>
        <taxon>Luteitalea</taxon>
    </lineage>
</organism>
<dbReference type="GO" id="GO:0005886">
    <property type="term" value="C:plasma membrane"/>
    <property type="evidence" value="ECO:0007669"/>
    <property type="project" value="UniProtKB-SubCell"/>
</dbReference>
<evidence type="ECO:0000256" key="2">
    <source>
        <dbReference type="ARBA" id="ARBA00022475"/>
    </source>
</evidence>
<sequence length="111" mass="12150">MTSDHSSLDHAGMHHAADIDKQVRIYITVFVALMALTLITVAISYLHLPTAMAITVAVLVATIKGSLVACYFMHLISEKKLIYAVLAITAAMFLPLLALPVITHHNGFWIH</sequence>
<evidence type="ECO:0000256" key="4">
    <source>
        <dbReference type="ARBA" id="ARBA00022989"/>
    </source>
</evidence>
<keyword evidence="8" id="KW-1185">Reference proteome</keyword>